<evidence type="ECO:0000313" key="1">
    <source>
        <dbReference type="EMBL" id="OUN88837.1"/>
    </source>
</evidence>
<gene>
    <name evidence="1" type="ORF">B5G02_04535</name>
</gene>
<dbReference type="Gene3D" id="3.40.50.1820">
    <property type="entry name" value="alpha/beta hydrolase"/>
    <property type="match status" value="1"/>
</dbReference>
<dbReference type="PANTHER" id="PTHR48098">
    <property type="entry name" value="ENTEROCHELIN ESTERASE-RELATED"/>
    <property type="match status" value="1"/>
</dbReference>
<organism evidence="1 2">
    <name type="scientific">[Collinsella] massiliensis</name>
    <dbReference type="NCBI Taxonomy" id="1232426"/>
    <lineage>
        <taxon>Bacteria</taxon>
        <taxon>Bacillati</taxon>
        <taxon>Actinomycetota</taxon>
        <taxon>Coriobacteriia</taxon>
        <taxon>Coriobacteriales</taxon>
        <taxon>Coriobacteriaceae</taxon>
        <taxon>Enorma</taxon>
    </lineage>
</organism>
<reference evidence="2" key="1">
    <citation type="submission" date="2017-04" db="EMBL/GenBank/DDBJ databases">
        <title>Function of individual gut microbiota members based on whole genome sequencing of pure cultures obtained from chicken caecum.</title>
        <authorList>
            <person name="Medvecky M."/>
            <person name="Cejkova D."/>
            <person name="Polansky O."/>
            <person name="Karasova D."/>
            <person name="Kubasova T."/>
            <person name="Cizek A."/>
            <person name="Rychlik I."/>
        </authorList>
    </citation>
    <scope>NUCLEOTIDE SEQUENCE [LARGE SCALE GENOMIC DNA]</scope>
    <source>
        <strain evidence="2">An5</strain>
    </source>
</reference>
<dbReference type="EMBL" id="NFIE01000008">
    <property type="protein sequence ID" value="OUN88837.1"/>
    <property type="molecule type" value="Genomic_DNA"/>
</dbReference>
<dbReference type="InterPro" id="IPR050583">
    <property type="entry name" value="Mycobacterial_A85_antigen"/>
</dbReference>
<dbReference type="Pfam" id="PF00756">
    <property type="entry name" value="Esterase"/>
    <property type="match status" value="1"/>
</dbReference>
<dbReference type="InterPro" id="IPR000801">
    <property type="entry name" value="Esterase-like"/>
</dbReference>
<proteinExistence type="predicted"/>
<name>A0A1Y3Y019_9ACTN</name>
<evidence type="ECO:0000313" key="2">
    <source>
        <dbReference type="Proteomes" id="UP000195781"/>
    </source>
</evidence>
<comment type="caution">
    <text evidence="1">The sequence shown here is derived from an EMBL/GenBank/DDBJ whole genome shotgun (WGS) entry which is preliminary data.</text>
</comment>
<dbReference type="PANTHER" id="PTHR48098:SF6">
    <property type="entry name" value="FERRI-BACILLIBACTIN ESTERASE BESA"/>
    <property type="match status" value="1"/>
</dbReference>
<accession>A0A1Y3Y019</accession>
<dbReference type="AlphaFoldDB" id="A0A1Y3Y019"/>
<dbReference type="Proteomes" id="UP000195781">
    <property type="component" value="Unassembled WGS sequence"/>
</dbReference>
<protein>
    <submittedName>
        <fullName evidence="1">Esterase</fullName>
    </submittedName>
</protein>
<dbReference type="SUPFAM" id="SSF53474">
    <property type="entry name" value="alpha/beta-Hydrolases"/>
    <property type="match status" value="1"/>
</dbReference>
<keyword evidence="2" id="KW-1185">Reference proteome</keyword>
<dbReference type="OrthoDB" id="9794761at2"/>
<dbReference type="InterPro" id="IPR029058">
    <property type="entry name" value="AB_hydrolase_fold"/>
</dbReference>
<dbReference type="RefSeq" id="WP_094335348.1">
    <property type="nucleotide sequence ID" value="NZ_NFIE01000008.1"/>
</dbReference>
<sequence>MTEMGFIDADGCALLRGAGGDGAPVIYVIDMPEHPFDVAAAVDGVRAMVVRVPVRDWSDSLTPWPAAGVRPGAEDFGGKATETLAELTGTVIPAVEAAHGLSPARRVICGYSLGGLFALYAFTREPSTFSACACLSGSVWYEGWVDYLRQYAPNGAGRYAYLSIGRKERRAGPPIMRSVQDDLEACADMLRGSGCAVDLVVGPGNHMQHHTERLAAGLKALDAQLAITG</sequence>